<dbReference type="EMBL" id="FYEW01000001">
    <property type="protein sequence ID" value="SNC60805.1"/>
    <property type="molecule type" value="Genomic_DNA"/>
</dbReference>
<keyword evidence="4" id="KW-1185">Reference proteome</keyword>
<evidence type="ECO:0000313" key="4">
    <source>
        <dbReference type="Proteomes" id="UP000198131"/>
    </source>
</evidence>
<dbReference type="Proteomes" id="UP000198131">
    <property type="component" value="Unassembled WGS sequence"/>
</dbReference>
<dbReference type="InterPro" id="IPR006016">
    <property type="entry name" value="UspA"/>
</dbReference>
<dbReference type="Pfam" id="PF00582">
    <property type="entry name" value="Usp"/>
    <property type="match status" value="2"/>
</dbReference>
<dbReference type="RefSeq" id="WP_088841688.1">
    <property type="nucleotide sequence ID" value="NZ_FYEW01000001.1"/>
</dbReference>
<reference evidence="4" key="1">
    <citation type="submission" date="2017-06" db="EMBL/GenBank/DDBJ databases">
        <authorList>
            <person name="Varghese N."/>
            <person name="Submissions S."/>
        </authorList>
    </citation>
    <scope>NUCLEOTIDE SEQUENCE [LARGE SCALE GENOMIC DNA]</scope>
    <source>
        <strain evidence="4">DSM 11116</strain>
    </source>
</reference>
<name>A0A212T464_9BACT</name>
<evidence type="ECO:0000256" key="1">
    <source>
        <dbReference type="ARBA" id="ARBA00008791"/>
    </source>
</evidence>
<proteinExistence type="inferred from homology"/>
<organism evidence="3 4">
    <name type="scientific">Hymenobacter gelipurpurascens</name>
    <dbReference type="NCBI Taxonomy" id="89968"/>
    <lineage>
        <taxon>Bacteria</taxon>
        <taxon>Pseudomonadati</taxon>
        <taxon>Bacteroidota</taxon>
        <taxon>Cytophagia</taxon>
        <taxon>Cytophagales</taxon>
        <taxon>Hymenobacteraceae</taxon>
        <taxon>Hymenobacter</taxon>
    </lineage>
</organism>
<protein>
    <submittedName>
        <fullName evidence="3">Universal stress protein family protein</fullName>
    </submittedName>
</protein>
<dbReference type="SUPFAM" id="SSF52402">
    <property type="entry name" value="Adenine nucleotide alpha hydrolases-like"/>
    <property type="match status" value="2"/>
</dbReference>
<dbReference type="OrthoDB" id="871451at2"/>
<comment type="similarity">
    <text evidence="1">Belongs to the universal stress protein A family.</text>
</comment>
<dbReference type="AlphaFoldDB" id="A0A212T464"/>
<dbReference type="PANTHER" id="PTHR46268:SF6">
    <property type="entry name" value="UNIVERSAL STRESS PROTEIN UP12"/>
    <property type="match status" value="1"/>
</dbReference>
<dbReference type="PANTHER" id="PTHR46268">
    <property type="entry name" value="STRESS RESPONSE PROTEIN NHAX"/>
    <property type="match status" value="1"/>
</dbReference>
<accession>A0A212T464</accession>
<feature type="domain" description="UspA" evidence="2">
    <location>
        <begin position="149"/>
        <end position="273"/>
    </location>
</feature>
<evidence type="ECO:0000259" key="2">
    <source>
        <dbReference type="Pfam" id="PF00582"/>
    </source>
</evidence>
<sequence length="275" mass="30038">MEPVFVVFSDLSNAADAALAYTAQLAQQAHGRVVLVHVYQDPLLVSEVEIVGAPSSAENQRQVRAQLQLQMQQLPVPAEVEVSVNTLAETVSEVTRRYRPVLLVLGREEPASAGIFNRLEPNQAATLLEESHYPLLLVPQTWQQSPPPQRVVAATDEQPFSLRATTDALQDWLKSLPLTSTVVHVTGHDGPSHADVGLQAAQDTGLFGHLTDNSLYEVRGEAPTDGILHAAAELQAEMLVVFARPHTWLGEVFHRSITAQLLRRSTLPVLVLPTL</sequence>
<dbReference type="Gene3D" id="3.40.50.12370">
    <property type="match status" value="1"/>
</dbReference>
<feature type="domain" description="UspA" evidence="2">
    <location>
        <begin position="6"/>
        <end position="139"/>
    </location>
</feature>
<evidence type="ECO:0000313" key="3">
    <source>
        <dbReference type="EMBL" id="SNC60805.1"/>
    </source>
</evidence>
<gene>
    <name evidence="3" type="ORF">SAMN06265337_0336</name>
</gene>